<name>A0A4Z1KW77_9HELO</name>
<comment type="caution">
    <text evidence="2">The sequence shown here is derived from an EMBL/GenBank/DDBJ whole genome shotgun (WGS) entry which is preliminary data.</text>
</comment>
<dbReference type="EMBL" id="PQXO01000143">
    <property type="protein sequence ID" value="TGO88761.1"/>
    <property type="molecule type" value="Genomic_DNA"/>
</dbReference>
<organism evidence="2 3">
    <name type="scientific">Botrytis porri</name>
    <dbReference type="NCBI Taxonomy" id="87229"/>
    <lineage>
        <taxon>Eukaryota</taxon>
        <taxon>Fungi</taxon>
        <taxon>Dikarya</taxon>
        <taxon>Ascomycota</taxon>
        <taxon>Pezizomycotina</taxon>
        <taxon>Leotiomycetes</taxon>
        <taxon>Helotiales</taxon>
        <taxon>Sclerotiniaceae</taxon>
        <taxon>Botrytis</taxon>
    </lineage>
</organism>
<protein>
    <submittedName>
        <fullName evidence="2">Uncharacterized protein</fullName>
    </submittedName>
</protein>
<dbReference type="Proteomes" id="UP000297280">
    <property type="component" value="Unassembled WGS sequence"/>
</dbReference>
<sequence length="66" mass="7480">MGFLSENRYTTSRDTKKSEAKQQHPVKYLQQDVSFEALICQGGKSTDQVEYVVVYASETVEIDGDM</sequence>
<feature type="compositionally biased region" description="Basic and acidic residues" evidence="1">
    <location>
        <begin position="11"/>
        <end position="22"/>
    </location>
</feature>
<dbReference type="AlphaFoldDB" id="A0A4Z1KW77"/>
<gene>
    <name evidence="2" type="ORF">BPOR_0143g00130</name>
</gene>
<proteinExistence type="predicted"/>
<feature type="region of interest" description="Disordered" evidence="1">
    <location>
        <begin position="1"/>
        <end position="25"/>
    </location>
</feature>
<accession>A0A4Z1KW77</accession>
<keyword evidence="3" id="KW-1185">Reference proteome</keyword>
<evidence type="ECO:0000256" key="1">
    <source>
        <dbReference type="SAM" id="MobiDB-lite"/>
    </source>
</evidence>
<evidence type="ECO:0000313" key="3">
    <source>
        <dbReference type="Proteomes" id="UP000297280"/>
    </source>
</evidence>
<reference evidence="2 3" key="1">
    <citation type="submission" date="2017-12" db="EMBL/GenBank/DDBJ databases">
        <title>Comparative genomics of Botrytis spp.</title>
        <authorList>
            <person name="Valero-Jimenez C.A."/>
            <person name="Tapia P."/>
            <person name="Veloso J."/>
            <person name="Silva-Moreno E."/>
            <person name="Staats M."/>
            <person name="Valdes J.H."/>
            <person name="Van Kan J.A.L."/>
        </authorList>
    </citation>
    <scope>NUCLEOTIDE SEQUENCE [LARGE SCALE GENOMIC DNA]</scope>
    <source>
        <strain evidence="2 3">MUCL3349</strain>
    </source>
</reference>
<evidence type="ECO:0000313" key="2">
    <source>
        <dbReference type="EMBL" id="TGO88761.1"/>
    </source>
</evidence>